<dbReference type="Gene3D" id="2.60.120.1440">
    <property type="match status" value="1"/>
</dbReference>
<evidence type="ECO:0000259" key="2">
    <source>
        <dbReference type="Pfam" id="PF04773"/>
    </source>
</evidence>
<dbReference type="InterPro" id="IPR032508">
    <property type="entry name" value="FecR_C"/>
</dbReference>
<dbReference type="Pfam" id="PF16344">
    <property type="entry name" value="FecR_C"/>
    <property type="match status" value="1"/>
</dbReference>
<dbReference type="Gene3D" id="3.55.50.30">
    <property type="match status" value="1"/>
</dbReference>
<feature type="domain" description="Protein FecR C-terminal" evidence="3">
    <location>
        <begin position="316"/>
        <end position="383"/>
    </location>
</feature>
<evidence type="ECO:0000313" key="5">
    <source>
        <dbReference type="Proteomes" id="UP000830198"/>
    </source>
</evidence>
<protein>
    <submittedName>
        <fullName evidence="4">FecR domain-containing protein</fullName>
    </submittedName>
</protein>
<reference evidence="4 5" key="1">
    <citation type="submission" date="2022-04" db="EMBL/GenBank/DDBJ databases">
        <title>The arsenic-methylating capacity of Chitinophaga filiformis YT5 during chitin decomposition.</title>
        <authorList>
            <person name="Chen G."/>
            <person name="Liang Y."/>
        </authorList>
    </citation>
    <scope>NUCLEOTIDE SEQUENCE [LARGE SCALE GENOMIC DNA]</scope>
    <source>
        <strain evidence="4 5">YT5</strain>
    </source>
</reference>
<dbReference type="PANTHER" id="PTHR30273:SF2">
    <property type="entry name" value="PROTEIN FECR"/>
    <property type="match status" value="1"/>
</dbReference>
<feature type="transmembrane region" description="Helical" evidence="1">
    <location>
        <begin position="85"/>
        <end position="105"/>
    </location>
</feature>
<feature type="domain" description="FecR protein" evidence="2">
    <location>
        <begin position="182"/>
        <end position="277"/>
    </location>
</feature>
<name>A0ABY4HWV2_CHIFI</name>
<dbReference type="Proteomes" id="UP000830198">
    <property type="component" value="Chromosome"/>
</dbReference>
<evidence type="ECO:0000313" key="4">
    <source>
        <dbReference type="EMBL" id="UPK68057.1"/>
    </source>
</evidence>
<keyword evidence="5" id="KW-1185">Reference proteome</keyword>
<accession>A0ABY4HWV2</accession>
<dbReference type="PIRSF" id="PIRSF018266">
    <property type="entry name" value="FecR"/>
    <property type="match status" value="1"/>
</dbReference>
<dbReference type="EMBL" id="CP095855">
    <property type="protein sequence ID" value="UPK68057.1"/>
    <property type="molecule type" value="Genomic_DNA"/>
</dbReference>
<proteinExistence type="predicted"/>
<organism evidence="4 5">
    <name type="scientific">Chitinophaga filiformis</name>
    <name type="common">Myxococcus filiformis</name>
    <name type="synonym">Flexibacter filiformis</name>
    <dbReference type="NCBI Taxonomy" id="104663"/>
    <lineage>
        <taxon>Bacteria</taxon>
        <taxon>Pseudomonadati</taxon>
        <taxon>Bacteroidota</taxon>
        <taxon>Chitinophagia</taxon>
        <taxon>Chitinophagales</taxon>
        <taxon>Chitinophagaceae</taxon>
        <taxon>Chitinophaga</taxon>
    </lineage>
</organism>
<dbReference type="Pfam" id="PF04773">
    <property type="entry name" value="FecR"/>
    <property type="match status" value="1"/>
</dbReference>
<dbReference type="InterPro" id="IPR006860">
    <property type="entry name" value="FecR"/>
</dbReference>
<keyword evidence="1" id="KW-1133">Transmembrane helix</keyword>
<keyword evidence="1" id="KW-0812">Transmembrane</keyword>
<sequence>MEEEELSRIRDLMIKYSTARITTAEQQELNQWLENPEHRAAFERRTNEENILDAFKKLERGEQLQPAAFERLNKRLLVSRSTRQIWRLAVAAAVISVTATAIIFYQRRLDVEKLPSSKVQPLLAPGGYRAYVVLDDGSRLDLEKSGTGTIGAQGGTELIKQGEGRLDYKQGTSNEKRIMINTVVTPAGGQYHIVLSDGTGVWLNAASSIRFPTAFNGQDRHVRITGEAYFEVANDPAKPFMVDFGNSQIQVLGTRFNINFYQEFEKASATLMQGAVKVSSPAGATILQPGQQAEIGGTISVTPADTAQVMAWKVGYFEYKHADLRHVMADISRWYNLEVKYEGAVPDKQLSARISRMKNADDLLELLKMSGVNLKVENKTITVLP</sequence>
<evidence type="ECO:0000256" key="1">
    <source>
        <dbReference type="SAM" id="Phobius"/>
    </source>
</evidence>
<dbReference type="PANTHER" id="PTHR30273">
    <property type="entry name" value="PERIPLASMIC SIGNAL SENSOR AND SIGMA FACTOR ACTIVATOR FECR-RELATED"/>
    <property type="match status" value="1"/>
</dbReference>
<dbReference type="RefSeq" id="WP_247810398.1">
    <property type="nucleotide sequence ID" value="NZ_CP095855.1"/>
</dbReference>
<evidence type="ECO:0000259" key="3">
    <source>
        <dbReference type="Pfam" id="PF16344"/>
    </source>
</evidence>
<keyword evidence="1" id="KW-0472">Membrane</keyword>
<dbReference type="InterPro" id="IPR012373">
    <property type="entry name" value="Ferrdict_sens_TM"/>
</dbReference>
<gene>
    <name evidence="4" type="ORF">MYF79_24195</name>
</gene>